<name>A0A7M7JKH4_VARDE</name>
<reference evidence="2" key="1">
    <citation type="submission" date="2021-01" db="UniProtKB">
        <authorList>
            <consortium name="EnsemblMetazoa"/>
        </authorList>
    </citation>
    <scope>IDENTIFICATION</scope>
</reference>
<protein>
    <submittedName>
        <fullName evidence="2">Uncharacterized protein</fullName>
    </submittedName>
</protein>
<accession>A0A7M7JKH4</accession>
<keyword evidence="3" id="KW-1185">Reference proteome</keyword>
<evidence type="ECO:0000313" key="3">
    <source>
        <dbReference type="Proteomes" id="UP000594260"/>
    </source>
</evidence>
<feature type="compositionally biased region" description="Low complexity" evidence="1">
    <location>
        <begin position="80"/>
        <end position="94"/>
    </location>
</feature>
<organism evidence="2 3">
    <name type="scientific">Varroa destructor</name>
    <name type="common">Honeybee mite</name>
    <dbReference type="NCBI Taxonomy" id="109461"/>
    <lineage>
        <taxon>Eukaryota</taxon>
        <taxon>Metazoa</taxon>
        <taxon>Ecdysozoa</taxon>
        <taxon>Arthropoda</taxon>
        <taxon>Chelicerata</taxon>
        <taxon>Arachnida</taxon>
        <taxon>Acari</taxon>
        <taxon>Parasitiformes</taxon>
        <taxon>Mesostigmata</taxon>
        <taxon>Gamasina</taxon>
        <taxon>Dermanyssoidea</taxon>
        <taxon>Varroidae</taxon>
        <taxon>Varroa</taxon>
    </lineage>
</organism>
<evidence type="ECO:0000313" key="2">
    <source>
        <dbReference type="EnsemblMetazoa" id="XP_022653357"/>
    </source>
</evidence>
<sequence>MNHTRCTFFCSSSFADVAIDTRTTFDRVLTLKTIEGKMTSLIRGSRLFWEFKPTEANVHVCISIITTAEGAEGNTANHSPGLLPPIRRGLPPTT</sequence>
<dbReference type="AlphaFoldDB" id="A0A7M7JKH4"/>
<proteinExistence type="predicted"/>
<dbReference type="RefSeq" id="XP_022653357.1">
    <property type="nucleotide sequence ID" value="XM_022797622.1"/>
</dbReference>
<dbReference type="GeneID" id="111247073"/>
<evidence type="ECO:0000256" key="1">
    <source>
        <dbReference type="SAM" id="MobiDB-lite"/>
    </source>
</evidence>
<dbReference type="EnsemblMetazoa" id="XM_022797622">
    <property type="protein sequence ID" value="XP_022653357"/>
    <property type="gene ID" value="LOC111247073"/>
</dbReference>
<feature type="region of interest" description="Disordered" evidence="1">
    <location>
        <begin position="72"/>
        <end position="94"/>
    </location>
</feature>
<dbReference type="Proteomes" id="UP000594260">
    <property type="component" value="Unplaced"/>
</dbReference>